<dbReference type="AlphaFoldDB" id="A6WGN8"/>
<keyword evidence="3" id="KW-1185">Reference proteome</keyword>
<evidence type="ECO:0000313" key="2">
    <source>
        <dbReference type="EMBL" id="ABS05977.1"/>
    </source>
</evidence>
<accession>A6WGN8</accession>
<dbReference type="HOGENOM" id="CLU_527735_0_0_11"/>
<dbReference type="EMBL" id="CP000751">
    <property type="protein sequence ID" value="ABS05977.1"/>
    <property type="molecule type" value="Genomic_DNA"/>
</dbReference>
<sequence>MAHDGLVGRTPETNIRLPAGAVTALNSLAAHRDQGQAATLRELLSDYVDRQQAVPAQDRRAHISTVLRYPSRSHRHPSSLDDDVTTRQIRIRADADLVERARSLALRLPGQPERRGQRDYQARTLTDAVMTAIAFHATIKDDFLHGLLPLVRHGAAHGLWRLTIAATLTRAEKEAQADAETDDLAAQVAWHLENMDVAWHHYSRVRATRNLARVLLHGPNACANEQDLYAQVAGGWWERALADLADSSKHDEHELLELFPSESDEWGTAGMEGRGGTAVWRARRLSTLATVAGWLSDLEAPLLLMQPPGWTLAAPPNWRAMVTAPSRAIPHPWVSLVEERRVLALRRGSQWVIWPLTPAGKPVEGVQSALHGLQTGEVSRRHSDEELAEALLVHAGEDFIAPLYVPVLRAQAAGFLTPEEATRIQLEARNATQARMRAVLTSGHPQLTPAVAKQLRGLQNSPYAFADVCARNRIPFTIESTARLCPPVSLAQLIDNGASPETLQWMGTTMLRARLRGLRHSQHAAWLEALTKPGEATRNRRNTQRLRRSLELDGDPDLIIKQDPDQTADETPILP</sequence>
<geneLocation type="plasmid" evidence="2 3">
    <name>pKRAD01</name>
</geneLocation>
<organism evidence="2 3">
    <name type="scientific">Kineococcus radiotolerans (strain ATCC BAA-149 / DSM 14245 / SRS30216)</name>
    <dbReference type="NCBI Taxonomy" id="266940"/>
    <lineage>
        <taxon>Bacteria</taxon>
        <taxon>Bacillati</taxon>
        <taxon>Actinomycetota</taxon>
        <taxon>Actinomycetes</taxon>
        <taxon>Kineosporiales</taxon>
        <taxon>Kineosporiaceae</taxon>
        <taxon>Kineococcus</taxon>
    </lineage>
</organism>
<dbReference type="KEGG" id="kra:Krad_4518"/>
<evidence type="ECO:0000313" key="3">
    <source>
        <dbReference type="Proteomes" id="UP000001116"/>
    </source>
</evidence>
<gene>
    <name evidence="2" type="ordered locus">Krad_4518</name>
</gene>
<reference evidence="3" key="1">
    <citation type="journal article" date="2008" name="PLoS ONE">
        <title>Survival in nuclear waste, extreme resistance, and potential applications gleaned from the genome sequence of Kineococcus radiotolerans SRS30216.</title>
        <authorList>
            <person name="Bagwell C.E."/>
            <person name="Bhat S."/>
            <person name="Hawkins G.M."/>
            <person name="Smith B.W."/>
            <person name="Biswas T."/>
            <person name="Hoover T.R."/>
            <person name="Saunders E."/>
            <person name="Han C.S."/>
            <person name="Tsodikov O.V."/>
            <person name="Shimkets L.J."/>
        </authorList>
    </citation>
    <scope>NUCLEOTIDE SEQUENCE [LARGE SCALE GENOMIC DNA]</scope>
    <source>
        <strain evidence="3">ATCC BAA-149 / DSM 14245 / SRS30216</strain>
    </source>
</reference>
<keyword evidence="2" id="KW-0614">Plasmid</keyword>
<feature type="region of interest" description="Disordered" evidence="1">
    <location>
        <begin position="535"/>
        <end position="575"/>
    </location>
</feature>
<dbReference type="Proteomes" id="UP000001116">
    <property type="component" value="Plasmid pKRAD01"/>
</dbReference>
<name>A6WGN8_KINRD</name>
<proteinExistence type="predicted"/>
<protein>
    <submittedName>
        <fullName evidence="2">Uncharacterized protein</fullName>
    </submittedName>
</protein>
<evidence type="ECO:0000256" key="1">
    <source>
        <dbReference type="SAM" id="MobiDB-lite"/>
    </source>
</evidence>